<organism evidence="1 2">
    <name type="scientific">Rhodospira trueperi</name>
    <dbReference type="NCBI Taxonomy" id="69960"/>
    <lineage>
        <taxon>Bacteria</taxon>
        <taxon>Pseudomonadati</taxon>
        <taxon>Pseudomonadota</taxon>
        <taxon>Alphaproteobacteria</taxon>
        <taxon>Rhodospirillales</taxon>
        <taxon>Rhodospirillaceae</taxon>
        <taxon>Rhodospira</taxon>
    </lineage>
</organism>
<reference evidence="1 2" key="1">
    <citation type="submission" date="2016-10" db="EMBL/GenBank/DDBJ databases">
        <authorList>
            <person name="de Groot N.N."/>
        </authorList>
    </citation>
    <scope>NUCLEOTIDE SEQUENCE [LARGE SCALE GENOMIC DNA]</scope>
    <source>
        <strain evidence="1 2">ATCC 700224</strain>
    </source>
</reference>
<protein>
    <recommendedName>
        <fullName evidence="3">Transcriptional regulator, AlpA family</fullName>
    </recommendedName>
</protein>
<keyword evidence="2" id="KW-1185">Reference proteome</keyword>
<dbReference type="EMBL" id="FNAP01000001">
    <property type="protein sequence ID" value="SDD60590.1"/>
    <property type="molecule type" value="Genomic_DNA"/>
</dbReference>
<dbReference type="Proteomes" id="UP000199412">
    <property type="component" value="Unassembled WGS sequence"/>
</dbReference>
<proteinExistence type="predicted"/>
<dbReference type="OrthoDB" id="1525365at2"/>
<dbReference type="Gene3D" id="1.10.238.160">
    <property type="match status" value="1"/>
</dbReference>
<dbReference type="AlphaFoldDB" id="A0A1G6W3U2"/>
<gene>
    <name evidence="1" type="ORF">SAMN05421720_10120</name>
</gene>
<sequence length="79" mass="9231">MQDIPASPPKSTALVPTRVVRAELGGISDMTLWRWLRRPDLNFPQPILIARRRYWRRADIDAWKQNLAPRNRPCPAKLD</sequence>
<evidence type="ECO:0000313" key="1">
    <source>
        <dbReference type="EMBL" id="SDD60590.1"/>
    </source>
</evidence>
<evidence type="ECO:0008006" key="3">
    <source>
        <dbReference type="Google" id="ProtNLM"/>
    </source>
</evidence>
<name>A0A1G6W3U2_9PROT</name>
<evidence type="ECO:0000313" key="2">
    <source>
        <dbReference type="Proteomes" id="UP000199412"/>
    </source>
</evidence>
<dbReference type="STRING" id="69960.SAMN05421720_10120"/>
<accession>A0A1G6W3U2</accession>